<sequence>MKKSIICILILSLFSSFTFAQLWPKGALKQSDWNLSLKNMKVGDVLEKEYISCFGGENDAVLASSWLAAEGNPPKKLQPYEKDENGDSWDEYEIDWANQYRYDTWTEMYGPGKCFDGKTDTAWCEGVEGDGIGEVVIAWVDVKRPVRIWSGFGKSQKTWETNNRPKDIKVFIIQGEIVGQSVNGPNYKMKVIGEKKLTLKDINGWQPLDLGEYNEIDVGYYKKLDSYELQKSNTFIAVQILSVYPGTKYKDTLISEISN</sequence>
<dbReference type="EMBL" id="AGRW01000055">
    <property type="protein sequence ID" value="EIC00492.1"/>
    <property type="molecule type" value="Genomic_DNA"/>
</dbReference>
<protein>
    <recommendedName>
        <fullName evidence="2">NAD glycohydrolase translocation F5/8 type C domain-containing protein</fullName>
    </recommendedName>
</protein>
<dbReference type="Pfam" id="PF25302">
    <property type="entry name" value="NADase_transloc"/>
    <property type="match status" value="1"/>
</dbReference>
<keyword evidence="4" id="KW-1185">Reference proteome</keyword>
<dbReference type="STRING" id="907348.TresaDRAFT_0586"/>
<organism evidence="3 4">
    <name type="scientific">Treponema saccharophilum DSM 2985</name>
    <dbReference type="NCBI Taxonomy" id="907348"/>
    <lineage>
        <taxon>Bacteria</taxon>
        <taxon>Pseudomonadati</taxon>
        <taxon>Spirochaetota</taxon>
        <taxon>Spirochaetia</taxon>
        <taxon>Spirochaetales</taxon>
        <taxon>Treponemataceae</taxon>
        <taxon>Treponema</taxon>
    </lineage>
</organism>
<dbReference type="eggNOG" id="COG0666">
    <property type="taxonomic scope" value="Bacteria"/>
</dbReference>
<name>H7EPU1_9SPIR</name>
<dbReference type="Proteomes" id="UP000003571">
    <property type="component" value="Unassembled WGS sequence"/>
</dbReference>
<proteinExistence type="predicted"/>
<reference evidence="3 4" key="1">
    <citation type="submission" date="2011-09" db="EMBL/GenBank/DDBJ databases">
        <title>The draft genome of Treponema saccharophilum DSM 2985.</title>
        <authorList>
            <consortium name="US DOE Joint Genome Institute (JGI-PGF)"/>
            <person name="Lucas S."/>
            <person name="Copeland A."/>
            <person name="Lapidus A."/>
            <person name="Glavina del Rio T."/>
            <person name="Dalin E."/>
            <person name="Tice H."/>
            <person name="Bruce D."/>
            <person name="Goodwin L."/>
            <person name="Pitluck S."/>
            <person name="Peters L."/>
            <person name="Kyrpides N."/>
            <person name="Mavromatis K."/>
            <person name="Ivanova N."/>
            <person name="Markowitz V."/>
            <person name="Cheng J.-F."/>
            <person name="Hugenholtz P."/>
            <person name="Woyke T."/>
            <person name="Wu D."/>
            <person name="Gronow S."/>
            <person name="Wellnitz S."/>
            <person name="Brambilla E."/>
            <person name="Klenk H.-P."/>
            <person name="Eisen J.A."/>
        </authorList>
    </citation>
    <scope>NUCLEOTIDE SEQUENCE [LARGE SCALE GENOMIC DNA]</scope>
    <source>
        <strain evidence="3 4">DSM 2985</strain>
    </source>
</reference>
<gene>
    <name evidence="3" type="ORF">TresaDRAFT_0586</name>
</gene>
<dbReference type="OrthoDB" id="85718at2"/>
<accession>H7EPU1</accession>
<dbReference type="AlphaFoldDB" id="H7EPU1"/>
<dbReference type="InterPro" id="IPR057561">
    <property type="entry name" value="NADase_transloc"/>
</dbReference>
<dbReference type="PATRIC" id="fig|907348.3.peg.3004"/>
<feature type="domain" description="NAD glycohydrolase translocation F5/8 type C" evidence="2">
    <location>
        <begin position="108"/>
        <end position="258"/>
    </location>
</feature>
<comment type="caution">
    <text evidence="3">The sequence shown here is derived from an EMBL/GenBank/DDBJ whole genome shotgun (WGS) entry which is preliminary data.</text>
</comment>
<feature type="signal peptide" evidence="1">
    <location>
        <begin position="1"/>
        <end position="20"/>
    </location>
</feature>
<evidence type="ECO:0000259" key="2">
    <source>
        <dbReference type="Pfam" id="PF25302"/>
    </source>
</evidence>
<keyword evidence="1" id="KW-0732">Signal</keyword>
<evidence type="ECO:0000313" key="4">
    <source>
        <dbReference type="Proteomes" id="UP000003571"/>
    </source>
</evidence>
<evidence type="ECO:0000256" key="1">
    <source>
        <dbReference type="SAM" id="SignalP"/>
    </source>
</evidence>
<evidence type="ECO:0000313" key="3">
    <source>
        <dbReference type="EMBL" id="EIC00492.1"/>
    </source>
</evidence>
<feature type="chain" id="PRO_5003609323" description="NAD glycohydrolase translocation F5/8 type C domain-containing protein" evidence="1">
    <location>
        <begin position="21"/>
        <end position="259"/>
    </location>
</feature>
<dbReference type="RefSeq" id="WP_002706721.1">
    <property type="nucleotide sequence ID" value="NZ_AGRW01000055.1"/>
</dbReference>
<dbReference type="NCBIfam" id="NF047619">
    <property type="entry name" value="NADase_discoid"/>
    <property type="match status" value="1"/>
</dbReference>